<evidence type="ECO:0000256" key="6">
    <source>
        <dbReference type="ARBA" id="ARBA00023136"/>
    </source>
</evidence>
<dbReference type="InterPro" id="IPR045122">
    <property type="entry name" value="Csc1-like"/>
</dbReference>
<accession>A0A0G4KEQ4</accession>
<feature type="transmembrane region" description="Helical" evidence="8">
    <location>
        <begin position="413"/>
        <end position="434"/>
    </location>
</feature>
<dbReference type="EMBL" id="CVQI01000002">
    <property type="protein sequence ID" value="CRJ87779.1"/>
    <property type="molecule type" value="Genomic_DNA"/>
</dbReference>
<protein>
    <submittedName>
        <fullName evidence="12">Uncharacterized protein</fullName>
    </submittedName>
</protein>
<keyword evidence="5 8" id="KW-1133">Transmembrane helix</keyword>
<feature type="transmembrane region" description="Helical" evidence="8">
    <location>
        <begin position="1081"/>
        <end position="1099"/>
    </location>
</feature>
<dbReference type="InterPro" id="IPR001830">
    <property type="entry name" value="Glyco_trans_20"/>
</dbReference>
<dbReference type="InterPro" id="IPR036038">
    <property type="entry name" value="Aminotransferase-like"/>
</dbReference>
<dbReference type="Proteomes" id="UP000045706">
    <property type="component" value="Unassembled WGS sequence"/>
</dbReference>
<dbReference type="PANTHER" id="PTHR13018">
    <property type="entry name" value="PROBABLE MEMBRANE PROTEIN DUF221-RELATED"/>
    <property type="match status" value="1"/>
</dbReference>
<dbReference type="Pfam" id="PF00982">
    <property type="entry name" value="Glyco_transf_20"/>
    <property type="match status" value="1"/>
</dbReference>
<feature type="domain" description="CSC1/OSCA1-like 7TM region" evidence="9">
    <location>
        <begin position="822"/>
        <end position="1098"/>
    </location>
</feature>
<feature type="region of interest" description="Disordered" evidence="7">
    <location>
        <begin position="681"/>
        <end position="714"/>
    </location>
</feature>
<evidence type="ECO:0000256" key="5">
    <source>
        <dbReference type="ARBA" id="ARBA00022989"/>
    </source>
</evidence>
<dbReference type="Gene3D" id="3.30.470.10">
    <property type="match status" value="1"/>
</dbReference>
<feature type="transmembrane region" description="Helical" evidence="8">
    <location>
        <begin position="1016"/>
        <end position="1037"/>
    </location>
</feature>
<feature type="transmembrane region" description="Helical" evidence="8">
    <location>
        <begin position="918"/>
        <end position="939"/>
    </location>
</feature>
<feature type="transmembrane region" description="Helical" evidence="8">
    <location>
        <begin position="492"/>
        <end position="509"/>
    </location>
</feature>
<feature type="transmembrane region" description="Helical" evidence="8">
    <location>
        <begin position="824"/>
        <end position="850"/>
    </location>
</feature>
<keyword evidence="3" id="KW-0813">Transport</keyword>
<keyword evidence="6 8" id="KW-0472">Membrane</keyword>
<dbReference type="Pfam" id="PF02714">
    <property type="entry name" value="RSN1_7TM"/>
    <property type="match status" value="1"/>
</dbReference>
<comment type="subcellular location">
    <subcellularLocation>
        <location evidence="1">Membrane</location>
        <topology evidence="1">Multi-pass membrane protein</topology>
    </subcellularLocation>
</comment>
<evidence type="ECO:0000313" key="12">
    <source>
        <dbReference type="EMBL" id="CRJ87779.1"/>
    </source>
</evidence>
<dbReference type="SUPFAM" id="SSF53756">
    <property type="entry name" value="UDP-Glycosyltransferase/glycogen phosphorylase"/>
    <property type="match status" value="1"/>
</dbReference>
<dbReference type="GO" id="GO:0005227">
    <property type="term" value="F:calcium-activated cation channel activity"/>
    <property type="evidence" value="ECO:0007669"/>
    <property type="project" value="InterPro"/>
</dbReference>
<sequence>MAAFPPPPTDTIDWANVGFQVREVNGHIESTYSKSTGQWTPLKFVASPFMRIHGMAPALNYGQQAYEGLKAFRGPGDNTIALFRPDRNALRLQHSADVASMPRVPEQTFLDACRAAARELGRQGVIQPRAIARSDSHDRVFAHANWKIVNADQGNGGLRNAADAAARDGKLGDYTWVGTLGMPTDALEGTQQKQDIEDHLATDHDMLTVFASDKDFDGHYSHFCKQILWPVFHYQIPDNPKSKAFEDHSWKYYVNVNQAFADKIIANWKRGDVIWVHDYHLLLVPGMSEVPGEAVHSGLAGFVADDVCLCHTPNVSGDLELQLRLVSHLGHAWLHRVTCHHQRTYEYLPLTSTSRYTSPSKARPRPLCCLAAETCADVIMDDLFDYATKKKTNETCNGADYLRPRNVDITVQLGLSLVLGISAFTTFCILRPRWSSLYAARKRRLDPTIGLPALPDTFFGWIPGLFRVTEEQVLASAGLDAFVFLSFFKMSIRLLSIMAFFAYAVLLPVNRHFMSDSGHHGKHPSTAKLHTVYGQASLDGAFEPSHDVGAVAKNNGKAHLWAWLVFTYFFTALTIYIVNKETFRVIRVRQEYLGTQSTITDRTFRLTGLPSNLKDEQKIKELIEGLEIGQVETVSLCRNWKELDGLVAQREAMLRKLEEAWSVYLGKQSALPKSIQRLRSNRIEDEENQGSGSGESDEQEDAGENGRLLSHEDIRPELIERQRPSLTLRYGLLGLRTRKTDAIDYYEEKLRRLDDRIIASRKKTPAAASTAFVTMDSIAACQMAIQARIDPRPGQLLTKPAPSPSDVIWANTYTPRGVRRLRSWVITIFVTLLSLVWIGSVASLAGLLTICNLKKWFPNVVATLDDLPVLRALIETGLPTLLVSLLNVAVPYLYDFLSYQQGMISKGDVELSIISKNFFFSFFNIFIVFAISSTAINIFQVVGRVQDGLRDTGAFARFIAGQINDLSFFYTNFIMLQGLGLFPFRLLEVGSVLLYPIYRMGAKTPRDFAQIMSPPVFSYGFYLPTALLVFILCLVYSVIQYGYLVLTVGLVYFTFGYFTYKYQLLYAMDQPQHATGGAWRIICNRVVLGLFVFQAVMISEMALESAFIQSVLTFPLIFLTIWYNYYFSRRFVPLTYFIALRSIVPEAGTGEEAVADDEDFDGPRPSHGLLRRGSTIDEDKEKGMKFVNPSLTYRLENPWIYQDPPPTQPSEAESQEQLVDVQASPDQGLNHAGTSESSLSLGDAHIWRDNSENRA</sequence>
<dbReference type="InterPro" id="IPR032880">
    <property type="entry name" value="CSC1/OSCA1-like_N"/>
</dbReference>
<comment type="similarity">
    <text evidence="2">Belongs to the CSC1 (TC 1.A.17) family.</text>
</comment>
<evidence type="ECO:0000256" key="8">
    <source>
        <dbReference type="SAM" id="Phobius"/>
    </source>
</evidence>
<evidence type="ECO:0000256" key="7">
    <source>
        <dbReference type="SAM" id="MobiDB-lite"/>
    </source>
</evidence>
<feature type="compositionally biased region" description="Basic and acidic residues" evidence="7">
    <location>
        <begin position="1245"/>
        <end position="1255"/>
    </location>
</feature>
<feature type="transmembrane region" description="Helical" evidence="8">
    <location>
        <begin position="560"/>
        <end position="579"/>
    </location>
</feature>
<evidence type="ECO:0000256" key="2">
    <source>
        <dbReference type="ARBA" id="ARBA00007779"/>
    </source>
</evidence>
<dbReference type="GO" id="GO:0003824">
    <property type="term" value="F:catalytic activity"/>
    <property type="evidence" value="ECO:0007669"/>
    <property type="project" value="InterPro"/>
</dbReference>
<reference evidence="13" key="1">
    <citation type="submission" date="2015-05" db="EMBL/GenBank/DDBJ databases">
        <authorList>
            <person name="Fogelqvist Johan"/>
        </authorList>
    </citation>
    <scope>NUCLEOTIDE SEQUENCE [LARGE SCALE GENOMIC DNA]</scope>
</reference>
<dbReference type="InterPro" id="IPR027815">
    <property type="entry name" value="CSC1/OSCA1-like_cyt"/>
</dbReference>
<evidence type="ECO:0000313" key="13">
    <source>
        <dbReference type="Proteomes" id="UP000045706"/>
    </source>
</evidence>
<dbReference type="InterPro" id="IPR043131">
    <property type="entry name" value="BCAT-like_N"/>
</dbReference>
<dbReference type="Gene3D" id="3.40.50.2000">
    <property type="entry name" value="Glycogen Phosphorylase B"/>
    <property type="match status" value="1"/>
</dbReference>
<evidence type="ECO:0000259" key="10">
    <source>
        <dbReference type="Pfam" id="PF13967"/>
    </source>
</evidence>
<feature type="domain" description="CSC1/OSCA1-like cytosolic" evidence="11">
    <location>
        <begin position="601"/>
        <end position="811"/>
    </location>
</feature>
<evidence type="ECO:0000259" key="9">
    <source>
        <dbReference type="Pfam" id="PF02714"/>
    </source>
</evidence>
<proteinExistence type="inferred from homology"/>
<dbReference type="Pfam" id="PF14703">
    <property type="entry name" value="PHM7_cyt"/>
    <property type="match status" value="1"/>
</dbReference>
<evidence type="ECO:0000256" key="1">
    <source>
        <dbReference type="ARBA" id="ARBA00004141"/>
    </source>
</evidence>
<organism evidence="12 13">
    <name type="scientific">Verticillium longisporum</name>
    <name type="common">Verticillium dahliae var. longisporum</name>
    <dbReference type="NCBI Taxonomy" id="100787"/>
    <lineage>
        <taxon>Eukaryota</taxon>
        <taxon>Fungi</taxon>
        <taxon>Dikarya</taxon>
        <taxon>Ascomycota</taxon>
        <taxon>Pezizomycotina</taxon>
        <taxon>Sordariomycetes</taxon>
        <taxon>Hypocreomycetidae</taxon>
        <taxon>Glomerellales</taxon>
        <taxon>Plectosphaerellaceae</taxon>
        <taxon>Verticillium</taxon>
    </lineage>
</organism>
<feature type="compositionally biased region" description="Polar residues" evidence="7">
    <location>
        <begin position="1224"/>
        <end position="1240"/>
    </location>
</feature>
<feature type="transmembrane region" description="Helical" evidence="8">
    <location>
        <begin position="974"/>
        <end position="995"/>
    </location>
</feature>
<name>A0A0G4KEQ4_VERLO</name>
<evidence type="ECO:0000256" key="3">
    <source>
        <dbReference type="ARBA" id="ARBA00022448"/>
    </source>
</evidence>
<feature type="transmembrane region" description="Helical" evidence="8">
    <location>
        <begin position="870"/>
        <end position="897"/>
    </location>
</feature>
<dbReference type="InterPro" id="IPR003864">
    <property type="entry name" value="CSC1/OSCA1-like_7TM"/>
</dbReference>
<feature type="domain" description="CSC1/OSCA1-like N-terminal transmembrane" evidence="10">
    <location>
        <begin position="409"/>
        <end position="581"/>
    </location>
</feature>
<evidence type="ECO:0000256" key="4">
    <source>
        <dbReference type="ARBA" id="ARBA00022692"/>
    </source>
</evidence>
<keyword evidence="4 8" id="KW-0812">Transmembrane</keyword>
<dbReference type="GO" id="GO:0005992">
    <property type="term" value="P:trehalose biosynthetic process"/>
    <property type="evidence" value="ECO:0007669"/>
    <property type="project" value="InterPro"/>
</dbReference>
<dbReference type="Pfam" id="PF13967">
    <property type="entry name" value="RSN1_TM"/>
    <property type="match status" value="1"/>
</dbReference>
<feature type="transmembrane region" description="Helical" evidence="8">
    <location>
        <begin position="1043"/>
        <end position="1060"/>
    </location>
</feature>
<feature type="transmembrane region" description="Helical" evidence="8">
    <location>
        <begin position="1105"/>
        <end position="1126"/>
    </location>
</feature>
<gene>
    <name evidence="12" type="ORF">BN1723_001462</name>
</gene>
<dbReference type="AlphaFoldDB" id="A0A0G4KEQ4"/>
<dbReference type="GO" id="GO:0005886">
    <property type="term" value="C:plasma membrane"/>
    <property type="evidence" value="ECO:0007669"/>
    <property type="project" value="TreeGrafter"/>
</dbReference>
<evidence type="ECO:0000259" key="11">
    <source>
        <dbReference type="Pfam" id="PF14703"/>
    </source>
</evidence>
<dbReference type="SUPFAM" id="SSF56752">
    <property type="entry name" value="D-aminoacid aminotransferase-like PLP-dependent enzymes"/>
    <property type="match status" value="1"/>
</dbReference>
<feature type="region of interest" description="Disordered" evidence="7">
    <location>
        <begin position="1198"/>
        <end position="1255"/>
    </location>
</feature>
<feature type="region of interest" description="Disordered" evidence="7">
    <location>
        <begin position="1153"/>
        <end position="1172"/>
    </location>
</feature>
<dbReference type="PANTHER" id="PTHR13018:SF5">
    <property type="entry name" value="RE44586P"/>
    <property type="match status" value="1"/>
</dbReference>